<dbReference type="SUPFAM" id="SSF54928">
    <property type="entry name" value="RNA-binding domain, RBD"/>
    <property type="match status" value="2"/>
</dbReference>
<protein>
    <recommendedName>
        <fullName evidence="6">RRM domain-containing protein</fullName>
    </recommendedName>
</protein>
<feature type="compositionally biased region" description="Basic and acidic residues" evidence="5">
    <location>
        <begin position="185"/>
        <end position="199"/>
    </location>
</feature>
<gene>
    <name evidence="7" type="ORF">SI8410_08011058</name>
</gene>
<dbReference type="InterPro" id="IPR012921">
    <property type="entry name" value="SPOC_C"/>
</dbReference>
<dbReference type="EMBL" id="LR746271">
    <property type="protein sequence ID" value="CAA7400380.1"/>
    <property type="molecule type" value="Genomic_DNA"/>
</dbReference>
<dbReference type="GO" id="GO:0003723">
    <property type="term" value="F:RNA binding"/>
    <property type="evidence" value="ECO:0007669"/>
    <property type="project" value="UniProtKB-UniRule"/>
</dbReference>
<evidence type="ECO:0000259" key="6">
    <source>
        <dbReference type="PROSITE" id="PS50102"/>
    </source>
</evidence>
<dbReference type="Proteomes" id="UP000663760">
    <property type="component" value="Chromosome 8"/>
</dbReference>
<dbReference type="Gene3D" id="3.30.70.330">
    <property type="match status" value="3"/>
</dbReference>
<feature type="compositionally biased region" description="Polar residues" evidence="5">
    <location>
        <begin position="843"/>
        <end position="853"/>
    </location>
</feature>
<feature type="compositionally biased region" description="Low complexity" evidence="5">
    <location>
        <begin position="830"/>
        <end position="840"/>
    </location>
</feature>
<evidence type="ECO:0000256" key="3">
    <source>
        <dbReference type="ARBA" id="ARBA00023242"/>
    </source>
</evidence>
<dbReference type="InterPro" id="IPR035979">
    <property type="entry name" value="RBD_domain_sf"/>
</dbReference>
<feature type="compositionally biased region" description="Basic and acidic residues" evidence="5">
    <location>
        <begin position="1"/>
        <end position="23"/>
    </location>
</feature>
<evidence type="ECO:0000313" key="7">
    <source>
        <dbReference type="EMBL" id="CAA7400380.1"/>
    </source>
</evidence>
<comment type="subcellular location">
    <subcellularLocation>
        <location evidence="1">Nucleus</location>
    </subcellularLocation>
</comment>
<dbReference type="CDD" id="cd21546">
    <property type="entry name" value="SPOC_FPA-like"/>
    <property type="match status" value="1"/>
</dbReference>
<feature type="region of interest" description="Disordered" evidence="5">
    <location>
        <begin position="1"/>
        <end position="32"/>
    </location>
</feature>
<feature type="region of interest" description="Disordered" evidence="5">
    <location>
        <begin position="887"/>
        <end position="906"/>
    </location>
</feature>
<dbReference type="CDD" id="cd00590">
    <property type="entry name" value="RRM_SF"/>
    <property type="match status" value="3"/>
</dbReference>
<accession>A0A7I8KRD8</accession>
<dbReference type="SMART" id="SM00360">
    <property type="entry name" value="RRM"/>
    <property type="match status" value="3"/>
</dbReference>
<keyword evidence="3" id="KW-0539">Nucleus</keyword>
<evidence type="ECO:0000256" key="1">
    <source>
        <dbReference type="ARBA" id="ARBA00004123"/>
    </source>
</evidence>
<feature type="region of interest" description="Disordered" evidence="5">
    <location>
        <begin position="183"/>
        <end position="214"/>
    </location>
</feature>
<organism evidence="7 8">
    <name type="scientific">Spirodela intermedia</name>
    <name type="common">Intermediate duckweed</name>
    <dbReference type="NCBI Taxonomy" id="51605"/>
    <lineage>
        <taxon>Eukaryota</taxon>
        <taxon>Viridiplantae</taxon>
        <taxon>Streptophyta</taxon>
        <taxon>Embryophyta</taxon>
        <taxon>Tracheophyta</taxon>
        <taxon>Spermatophyta</taxon>
        <taxon>Magnoliopsida</taxon>
        <taxon>Liliopsida</taxon>
        <taxon>Araceae</taxon>
        <taxon>Lemnoideae</taxon>
        <taxon>Spirodela</taxon>
    </lineage>
</organism>
<feature type="domain" description="RRM" evidence="6">
    <location>
        <begin position="224"/>
        <end position="298"/>
    </location>
</feature>
<evidence type="ECO:0000256" key="4">
    <source>
        <dbReference type="PROSITE-ProRule" id="PRU00176"/>
    </source>
</evidence>
<dbReference type="InterPro" id="IPR012677">
    <property type="entry name" value="Nucleotide-bd_a/b_plait_sf"/>
</dbReference>
<dbReference type="PANTHER" id="PTHR23189">
    <property type="entry name" value="RNA RECOGNITION MOTIF-CONTAINING"/>
    <property type="match status" value="1"/>
</dbReference>
<feature type="domain" description="RRM" evidence="6">
    <location>
        <begin position="108"/>
        <end position="180"/>
    </location>
</feature>
<dbReference type="Pfam" id="PF07744">
    <property type="entry name" value="SPOC"/>
    <property type="match status" value="1"/>
</dbReference>
<dbReference type="GO" id="GO:0005634">
    <property type="term" value="C:nucleus"/>
    <property type="evidence" value="ECO:0007669"/>
    <property type="project" value="UniProtKB-SubCell"/>
</dbReference>
<dbReference type="OrthoDB" id="439808at2759"/>
<dbReference type="Pfam" id="PF00076">
    <property type="entry name" value="RRM_1"/>
    <property type="match status" value="3"/>
</dbReference>
<feature type="compositionally biased region" description="Polar residues" evidence="5">
    <location>
        <begin position="604"/>
        <end position="616"/>
    </location>
</feature>
<feature type="region of interest" description="Disordered" evidence="5">
    <location>
        <begin position="604"/>
        <end position="624"/>
    </location>
</feature>
<dbReference type="PROSITE" id="PS50102">
    <property type="entry name" value="RRM"/>
    <property type="match status" value="3"/>
</dbReference>
<evidence type="ECO:0000256" key="5">
    <source>
        <dbReference type="SAM" id="MobiDB-lite"/>
    </source>
</evidence>
<dbReference type="InterPro" id="IPR000504">
    <property type="entry name" value="RRM_dom"/>
</dbReference>
<reference evidence="7" key="1">
    <citation type="submission" date="2020-02" db="EMBL/GenBank/DDBJ databases">
        <authorList>
            <person name="Scholz U."/>
            <person name="Mascher M."/>
            <person name="Fiebig A."/>
        </authorList>
    </citation>
    <scope>NUCLEOTIDE SEQUENCE</scope>
</reference>
<evidence type="ECO:0000313" key="8">
    <source>
        <dbReference type="Proteomes" id="UP000663760"/>
    </source>
</evidence>
<keyword evidence="2 4" id="KW-0694">RNA-binding</keyword>
<name>A0A7I8KRD8_SPIIN</name>
<keyword evidence="8" id="KW-1185">Reference proteome</keyword>
<sequence length="936" mass="101951">MPSPSKEADDGDYRDSRLSGRESDGDDGPSTNLWVGNLSMDTIDSDLMTLFAKHGVLDCVMTFSSRNFAFLYFKSPDDAKAAKDDLQGALVRGNSIKIEFARPAKPCKQLWISGISSSLTKEQLEEEFSKFGKLEDHKFHRDRNSALIDYYKIDDATAALKSMDGKDLGGEQIRVDYLRTSSQPSKRDWSDHHETRRSFGPESARFIPEASRHPLGGPYESPLSKVLLIRYPPSVRIDEQMLHNAMILFGEIEHVKSFPSRSSSFVEFRSVDEARRAKEGLQGRLFNDPRIQILYSNSEFAQPKDDFLFGSGQGGGGGPRQDMIYGDHPFGRTKYFHRGGYPNNFPGSLPPNNMPGMGRPFPPRGFFDGGSEFLDDSAYHFREGVNFSRLSPVPGRQSPTISLPGMWDGFDARDAKRSRIDGSPFDEASLRGRRMDSQILRNPYALNGPDRVAAGPSSPMGAKRSAAGFPIRDHCWRGIIAKGGTPVCHARCVPVGKGVDSPLPEVVNCSARTGLDMLSKHYEEADGFDIVFFLPDSEDDFASYTEFLQYLRLKNRAGVAKLDDGTTLFLVPPSDFLTQVLKVSGPERLYGVVLKIPQQLGAPTSHYTERQQTPPAQSGYAASRLSEDRVPSLEYSRPLQEELLPRSTAGRPFSAQSLPISYGSNPMTSQPVEVSLTPELIATLAAVIPTSALATSTGPVQPPLSSTVRAPSVSVPLVPGNEMLPQLWSQQPQTPVSSGAHHEQPSLPSLLAGQQFANQNDQIRSYTNTATIAQENLSGIQQAPSISVLPFNSYVVAQQGGQFTGAQPSIQSQADAEFSSSRSHGISRPAEAAGLAGAAGPLQPNSAAASSQVQSGNMLQHWIASSSTEDKVNTDFPAQVQQLQNNIPSSATQAPSEADADKNQRYQSTLQLAANLLLQIQQQANSQSVHGSGGHQ</sequence>
<evidence type="ECO:0000256" key="2">
    <source>
        <dbReference type="ARBA" id="ARBA00022884"/>
    </source>
</evidence>
<dbReference type="AlphaFoldDB" id="A0A7I8KRD8"/>
<proteinExistence type="predicted"/>
<feature type="region of interest" description="Disordered" evidence="5">
    <location>
        <begin position="806"/>
        <end position="853"/>
    </location>
</feature>
<feature type="domain" description="RRM" evidence="6">
    <location>
        <begin position="31"/>
        <end position="103"/>
    </location>
</feature>
<feature type="compositionally biased region" description="Polar residues" evidence="5">
    <location>
        <begin position="806"/>
        <end position="824"/>
    </location>
</feature>